<dbReference type="Gene3D" id="3.40.50.620">
    <property type="entry name" value="HUPs"/>
    <property type="match status" value="2"/>
</dbReference>
<dbReference type="EMBL" id="SLWM01000026">
    <property type="protein sequence ID" value="TCO12273.1"/>
    <property type="molecule type" value="Genomic_DNA"/>
</dbReference>
<comment type="caution">
    <text evidence="2">The sequence shown here is derived from an EMBL/GenBank/DDBJ whole genome shotgun (WGS) entry which is preliminary data.</text>
</comment>
<sequence>MKFFRRLQADEVRPPVRAAPTPGRRKTIGLPLREESGSVLVAVDGHPKGWGVLDWAAAEAAARGSVLRIVHAYTWSAFPMDAFGGLMMVHRDPQAELAAGLIVEEAARRARRIAPTLRVSTHLQGGSPAEAVLREGRWDSLIVLGRCSRAHWTTPLSEPPGLRVARRAAGPVAIVDLLGHEARGPSAGRVVACLGETGDPRPALGVAFRAALRRGVGVTVLAKPARPVLKEALRMCQDAFPEVRFRRASPFALASESAGAALTVLDARPHGRLHRVFTSSSSEAVLRSRRGPIVIAGTTVDVTGTW</sequence>
<accession>A0ABY2B9D5</accession>
<reference evidence="2 3" key="1">
    <citation type="journal article" date="2015" name="Stand. Genomic Sci.">
        <title>Genomic Encyclopedia of Bacterial and Archaeal Type Strains, Phase III: the genomes of soil and plant-associated and newly described type strains.</title>
        <authorList>
            <person name="Whitman W.B."/>
            <person name="Woyke T."/>
            <person name="Klenk H.P."/>
            <person name="Zhou Y."/>
            <person name="Lilburn T.G."/>
            <person name="Beck B.J."/>
            <person name="De Vos P."/>
            <person name="Vandamme P."/>
            <person name="Eisen J.A."/>
            <person name="Garrity G."/>
            <person name="Hugenholtz P."/>
            <person name="Kyrpides N.C."/>
        </authorList>
    </citation>
    <scope>NUCLEOTIDE SEQUENCE [LARGE SCALE GENOMIC DNA]</scope>
    <source>
        <strain evidence="2 3">VKM Ac-2538</strain>
    </source>
</reference>
<dbReference type="RefSeq" id="WP_132195712.1">
    <property type="nucleotide sequence ID" value="NZ_SLWM01000026.1"/>
</dbReference>
<protein>
    <submittedName>
        <fullName evidence="2">Universal stress protein family protein</fullName>
    </submittedName>
</protein>
<dbReference type="InterPro" id="IPR014729">
    <property type="entry name" value="Rossmann-like_a/b/a_fold"/>
</dbReference>
<name>A0ABY2B9D5_9ACTN</name>
<dbReference type="Proteomes" id="UP000295818">
    <property type="component" value="Unassembled WGS sequence"/>
</dbReference>
<proteinExistence type="predicted"/>
<dbReference type="SUPFAM" id="SSF52402">
    <property type="entry name" value="Adenine nucleotide alpha hydrolases-like"/>
    <property type="match status" value="1"/>
</dbReference>
<feature type="domain" description="UspA" evidence="1">
    <location>
        <begin position="39"/>
        <end position="175"/>
    </location>
</feature>
<evidence type="ECO:0000259" key="1">
    <source>
        <dbReference type="Pfam" id="PF00582"/>
    </source>
</evidence>
<dbReference type="Pfam" id="PF00582">
    <property type="entry name" value="Usp"/>
    <property type="match status" value="1"/>
</dbReference>
<organism evidence="2 3">
    <name type="scientific">Kribbella orskensis</name>
    <dbReference type="NCBI Taxonomy" id="2512216"/>
    <lineage>
        <taxon>Bacteria</taxon>
        <taxon>Bacillati</taxon>
        <taxon>Actinomycetota</taxon>
        <taxon>Actinomycetes</taxon>
        <taxon>Propionibacteriales</taxon>
        <taxon>Kribbellaceae</taxon>
        <taxon>Kribbella</taxon>
    </lineage>
</organism>
<gene>
    <name evidence="2" type="ORF">EV644_12616</name>
</gene>
<dbReference type="InterPro" id="IPR006016">
    <property type="entry name" value="UspA"/>
</dbReference>
<keyword evidence="3" id="KW-1185">Reference proteome</keyword>
<evidence type="ECO:0000313" key="2">
    <source>
        <dbReference type="EMBL" id="TCO12273.1"/>
    </source>
</evidence>
<evidence type="ECO:0000313" key="3">
    <source>
        <dbReference type="Proteomes" id="UP000295818"/>
    </source>
</evidence>